<sequence length="79" mass="8024">MAARLSSFWLGGGVVPGGSPGAHPPVIAVGAGGADGSRRRHREGPGTPASQWMLGAYLGLVAAFAGTLMPGRWVAWGLW</sequence>
<keyword evidence="1" id="KW-1133">Transmembrane helix</keyword>
<keyword evidence="1" id="KW-0812">Transmembrane</keyword>
<dbReference type="AlphaFoldDB" id="A0A3S0QG34"/>
<proteinExistence type="predicted"/>
<gene>
    <name evidence="2" type="ORF">DSL92_04620</name>
</gene>
<evidence type="ECO:0000313" key="2">
    <source>
        <dbReference type="EMBL" id="RUA22655.1"/>
    </source>
</evidence>
<feature type="transmembrane region" description="Helical" evidence="1">
    <location>
        <begin position="49"/>
        <end position="69"/>
    </location>
</feature>
<organism evidence="2">
    <name type="scientific">Billgrantia gudaonensis</name>
    <dbReference type="NCBI Taxonomy" id="376427"/>
    <lineage>
        <taxon>Bacteria</taxon>
        <taxon>Pseudomonadati</taxon>
        <taxon>Pseudomonadota</taxon>
        <taxon>Gammaproteobacteria</taxon>
        <taxon>Oceanospirillales</taxon>
        <taxon>Halomonadaceae</taxon>
        <taxon>Billgrantia</taxon>
    </lineage>
</organism>
<comment type="caution">
    <text evidence="2">The sequence shown here is derived from an EMBL/GenBank/DDBJ whole genome shotgun (WGS) entry which is preliminary data.</text>
</comment>
<keyword evidence="1" id="KW-0472">Membrane</keyword>
<accession>A0A3S0QG34</accession>
<reference evidence="2" key="1">
    <citation type="submission" date="2018-12" db="EMBL/GenBank/DDBJ databases">
        <authorList>
            <person name="Jadhav K."/>
            <person name="Kushwaha B."/>
            <person name="Jadhav I."/>
        </authorList>
    </citation>
    <scope>NUCLEOTIDE SEQUENCE [LARGE SCALE GENOMIC DNA]</scope>
    <source>
        <strain evidence="2">SBS 10</strain>
    </source>
</reference>
<dbReference type="EMBL" id="RXHI01000012">
    <property type="protein sequence ID" value="RUA22655.1"/>
    <property type="molecule type" value="Genomic_DNA"/>
</dbReference>
<name>A0A3S0QG34_9GAMM</name>
<evidence type="ECO:0000256" key="1">
    <source>
        <dbReference type="SAM" id="Phobius"/>
    </source>
</evidence>
<protein>
    <submittedName>
        <fullName evidence="2">Uncharacterized protein</fullName>
    </submittedName>
</protein>